<comment type="caution">
    <text evidence="1">The sequence shown here is derived from an EMBL/GenBank/DDBJ whole genome shotgun (WGS) entry which is preliminary data.</text>
</comment>
<gene>
    <name evidence="1" type="ORF">OWR29_39985</name>
</gene>
<evidence type="ECO:0000313" key="2">
    <source>
        <dbReference type="Proteomes" id="UP001151002"/>
    </source>
</evidence>
<name>A0ABT4BF65_9ACTN</name>
<protein>
    <submittedName>
        <fullName evidence="1">Uncharacterized protein</fullName>
    </submittedName>
</protein>
<organism evidence="1 2">
    <name type="scientific">Paractinoplanes pyxinae</name>
    <dbReference type="NCBI Taxonomy" id="2997416"/>
    <lineage>
        <taxon>Bacteria</taxon>
        <taxon>Bacillati</taxon>
        <taxon>Actinomycetota</taxon>
        <taxon>Actinomycetes</taxon>
        <taxon>Micromonosporales</taxon>
        <taxon>Micromonosporaceae</taxon>
        <taxon>Paractinoplanes</taxon>
    </lineage>
</organism>
<dbReference type="EMBL" id="JAPNTZ010000019">
    <property type="protein sequence ID" value="MCY1144210.1"/>
    <property type="molecule type" value="Genomic_DNA"/>
</dbReference>
<evidence type="ECO:0000313" key="1">
    <source>
        <dbReference type="EMBL" id="MCY1144210.1"/>
    </source>
</evidence>
<sequence>MVLSLSGACLGDRAVVAKGAAMADRLERPHHVYAAGTCDPACEFSPLASALGNWISRTADVPRTSWQQEGLCQGYLCAGPGSDDAALQEIYVALSCDRPGCGSEIP</sequence>
<reference evidence="1" key="1">
    <citation type="submission" date="2022-11" db="EMBL/GenBank/DDBJ databases">
        <authorList>
            <person name="Somphong A."/>
            <person name="Phongsopitanun W."/>
        </authorList>
    </citation>
    <scope>NUCLEOTIDE SEQUENCE</scope>
    <source>
        <strain evidence="1">Pm04-4</strain>
    </source>
</reference>
<keyword evidence="2" id="KW-1185">Reference proteome</keyword>
<proteinExistence type="predicted"/>
<accession>A0ABT4BF65</accession>
<dbReference type="Proteomes" id="UP001151002">
    <property type="component" value="Unassembled WGS sequence"/>
</dbReference>
<dbReference type="RefSeq" id="WP_267568777.1">
    <property type="nucleotide sequence ID" value="NZ_JAPNTZ010000019.1"/>
</dbReference>